<dbReference type="AlphaFoldDB" id="A0AAV4T9H0"/>
<dbReference type="EMBL" id="BPLQ01009126">
    <property type="protein sequence ID" value="GIY41926.1"/>
    <property type="molecule type" value="Genomic_DNA"/>
</dbReference>
<name>A0AAV4T9H0_9ARAC</name>
<protein>
    <submittedName>
        <fullName evidence="1">Uncharacterized protein</fullName>
    </submittedName>
</protein>
<keyword evidence="2" id="KW-1185">Reference proteome</keyword>
<accession>A0AAV4T9H0</accession>
<dbReference type="Proteomes" id="UP001054837">
    <property type="component" value="Unassembled WGS sequence"/>
</dbReference>
<evidence type="ECO:0000313" key="1">
    <source>
        <dbReference type="EMBL" id="GIY41926.1"/>
    </source>
</evidence>
<evidence type="ECO:0000313" key="2">
    <source>
        <dbReference type="Proteomes" id="UP001054837"/>
    </source>
</evidence>
<organism evidence="1 2">
    <name type="scientific">Caerostris darwini</name>
    <dbReference type="NCBI Taxonomy" id="1538125"/>
    <lineage>
        <taxon>Eukaryota</taxon>
        <taxon>Metazoa</taxon>
        <taxon>Ecdysozoa</taxon>
        <taxon>Arthropoda</taxon>
        <taxon>Chelicerata</taxon>
        <taxon>Arachnida</taxon>
        <taxon>Araneae</taxon>
        <taxon>Araneomorphae</taxon>
        <taxon>Entelegynae</taxon>
        <taxon>Araneoidea</taxon>
        <taxon>Araneidae</taxon>
        <taxon>Caerostris</taxon>
    </lineage>
</organism>
<gene>
    <name evidence="1" type="ORF">CDAR_318291</name>
</gene>
<comment type="caution">
    <text evidence="1">The sequence shown here is derived from an EMBL/GenBank/DDBJ whole genome shotgun (WGS) entry which is preliminary data.</text>
</comment>
<proteinExistence type="predicted"/>
<sequence length="88" mass="9606">MSSLVWSLCKGSPGVHSSAFVNSGPPVTSGMTENIICFNEGDSCRYLRHGLQTKQRSRSQTDLKILATIFSLSFNKNEISEAAVEILL</sequence>
<reference evidence="1 2" key="1">
    <citation type="submission" date="2021-06" db="EMBL/GenBank/DDBJ databases">
        <title>Caerostris darwini draft genome.</title>
        <authorList>
            <person name="Kono N."/>
            <person name="Arakawa K."/>
        </authorList>
    </citation>
    <scope>NUCLEOTIDE SEQUENCE [LARGE SCALE GENOMIC DNA]</scope>
</reference>